<dbReference type="PROSITE" id="PS00217">
    <property type="entry name" value="SUGAR_TRANSPORT_2"/>
    <property type="match status" value="1"/>
</dbReference>
<feature type="transmembrane region" description="Helical" evidence="7">
    <location>
        <begin position="374"/>
        <end position="395"/>
    </location>
</feature>
<dbReference type="EMBL" id="JBHSIV010000010">
    <property type="protein sequence ID" value="MFC5062885.1"/>
    <property type="molecule type" value="Genomic_DNA"/>
</dbReference>
<dbReference type="PROSITE" id="PS50850">
    <property type="entry name" value="MFS"/>
    <property type="match status" value="1"/>
</dbReference>
<dbReference type="InterPro" id="IPR005829">
    <property type="entry name" value="Sugar_transporter_CS"/>
</dbReference>
<protein>
    <submittedName>
        <fullName evidence="9">MFS transporter</fullName>
    </submittedName>
</protein>
<feature type="transmembrane region" description="Helical" evidence="7">
    <location>
        <begin position="278"/>
        <end position="300"/>
    </location>
</feature>
<evidence type="ECO:0000256" key="6">
    <source>
        <dbReference type="ARBA" id="ARBA00023136"/>
    </source>
</evidence>
<dbReference type="PANTHER" id="PTHR43045">
    <property type="entry name" value="SHIKIMATE TRANSPORTER"/>
    <property type="match status" value="1"/>
</dbReference>
<evidence type="ECO:0000256" key="3">
    <source>
        <dbReference type="ARBA" id="ARBA00022475"/>
    </source>
</evidence>
<feature type="domain" description="Major facilitator superfamily (MFS) profile" evidence="8">
    <location>
        <begin position="15"/>
        <end position="426"/>
    </location>
</feature>
<evidence type="ECO:0000259" key="8">
    <source>
        <dbReference type="PROSITE" id="PS50850"/>
    </source>
</evidence>
<evidence type="ECO:0000256" key="4">
    <source>
        <dbReference type="ARBA" id="ARBA00022692"/>
    </source>
</evidence>
<dbReference type="InterPro" id="IPR005828">
    <property type="entry name" value="MFS_sugar_transport-like"/>
</dbReference>
<evidence type="ECO:0000313" key="9">
    <source>
        <dbReference type="EMBL" id="MFC5062885.1"/>
    </source>
</evidence>
<feature type="transmembrane region" description="Helical" evidence="7">
    <location>
        <begin position="243"/>
        <end position="266"/>
    </location>
</feature>
<feature type="transmembrane region" description="Helical" evidence="7">
    <location>
        <begin position="190"/>
        <end position="211"/>
    </location>
</feature>
<keyword evidence="2" id="KW-0813">Transport</keyword>
<feature type="transmembrane region" description="Helical" evidence="7">
    <location>
        <begin position="112"/>
        <end position="133"/>
    </location>
</feature>
<dbReference type="Pfam" id="PF00083">
    <property type="entry name" value="Sugar_tr"/>
    <property type="match status" value="2"/>
</dbReference>
<dbReference type="PROSITE" id="PS00216">
    <property type="entry name" value="SUGAR_TRANSPORT_1"/>
    <property type="match status" value="1"/>
</dbReference>
<evidence type="ECO:0000256" key="5">
    <source>
        <dbReference type="ARBA" id="ARBA00022989"/>
    </source>
</evidence>
<proteinExistence type="predicted"/>
<dbReference type="Proteomes" id="UP001595947">
    <property type="component" value="Unassembled WGS sequence"/>
</dbReference>
<evidence type="ECO:0000256" key="7">
    <source>
        <dbReference type="SAM" id="Phobius"/>
    </source>
</evidence>
<feature type="transmembrane region" description="Helical" evidence="7">
    <location>
        <begin position="89"/>
        <end position="106"/>
    </location>
</feature>
<dbReference type="InterPro" id="IPR020846">
    <property type="entry name" value="MFS_dom"/>
</dbReference>
<comment type="caution">
    <text evidence="9">The sequence shown here is derived from an EMBL/GenBank/DDBJ whole genome shotgun (WGS) entry which is preliminary data.</text>
</comment>
<feature type="transmembrane region" description="Helical" evidence="7">
    <location>
        <begin position="309"/>
        <end position="328"/>
    </location>
</feature>
<keyword evidence="5 7" id="KW-1133">Transmembrane helix</keyword>
<reference evidence="10" key="1">
    <citation type="journal article" date="2019" name="Int. J. Syst. Evol. Microbiol.">
        <title>The Global Catalogue of Microorganisms (GCM) 10K type strain sequencing project: providing services to taxonomists for standard genome sequencing and annotation.</title>
        <authorList>
            <consortium name="The Broad Institute Genomics Platform"/>
            <consortium name="The Broad Institute Genome Sequencing Center for Infectious Disease"/>
            <person name="Wu L."/>
            <person name="Ma J."/>
        </authorList>
    </citation>
    <scope>NUCLEOTIDE SEQUENCE [LARGE SCALE GENOMIC DNA]</scope>
    <source>
        <strain evidence="10">CGMCC 4.7093</strain>
    </source>
</reference>
<organism evidence="9 10">
    <name type="scientific">Actinomycetospora atypica</name>
    <dbReference type="NCBI Taxonomy" id="1290095"/>
    <lineage>
        <taxon>Bacteria</taxon>
        <taxon>Bacillati</taxon>
        <taxon>Actinomycetota</taxon>
        <taxon>Actinomycetes</taxon>
        <taxon>Pseudonocardiales</taxon>
        <taxon>Pseudonocardiaceae</taxon>
        <taxon>Actinomycetospora</taxon>
    </lineage>
</organism>
<evidence type="ECO:0000256" key="1">
    <source>
        <dbReference type="ARBA" id="ARBA00004651"/>
    </source>
</evidence>
<dbReference type="Gene3D" id="1.20.1250.20">
    <property type="entry name" value="MFS general substrate transporter like domains"/>
    <property type="match status" value="1"/>
</dbReference>
<keyword evidence="6 7" id="KW-0472">Membrane</keyword>
<dbReference type="CDD" id="cd17369">
    <property type="entry name" value="MFS_ShiA_like"/>
    <property type="match status" value="1"/>
</dbReference>
<feature type="transmembrane region" description="Helical" evidence="7">
    <location>
        <begin position="154"/>
        <end position="178"/>
    </location>
</feature>
<dbReference type="InterPro" id="IPR036259">
    <property type="entry name" value="MFS_trans_sf"/>
</dbReference>
<accession>A0ABV9YJ66</accession>
<feature type="transmembrane region" description="Helical" evidence="7">
    <location>
        <begin position="49"/>
        <end position="68"/>
    </location>
</feature>
<feature type="transmembrane region" description="Helical" evidence="7">
    <location>
        <begin position="401"/>
        <end position="421"/>
    </location>
</feature>
<feature type="transmembrane region" description="Helical" evidence="7">
    <location>
        <begin position="334"/>
        <end position="354"/>
    </location>
</feature>
<dbReference type="PANTHER" id="PTHR43045:SF2">
    <property type="entry name" value="INNER MEMBRANE METABOLITE TRANSPORT PROTEIN YHJE"/>
    <property type="match status" value="1"/>
</dbReference>
<evidence type="ECO:0000256" key="2">
    <source>
        <dbReference type="ARBA" id="ARBA00022448"/>
    </source>
</evidence>
<sequence length="439" mass="45154">MTASDHTAAPPMRRIAIASMTGTVIEFYDFFIYGTAAALVFNKVFFPELGAAAGTALALATFGVAFVARPFGSVLFGHFGDRLGRKRTLVTTLLLMGLSTLAIGVLPGTGTIGWLAPALLVLLRILQGLAVGGEWAGATLLTAENSPAKVRGKYALYPQLGPSVAFALASATFLTTALTMSNEAFLAWGWRIPFVGSVLLVALGLYVRLAITETAAFARRDTATTGKRKIPVADVLTAQPRTVLLGAGSTMAVFAFFYIGVTYLTSYGTATLGLPRPTVLAMGIVGGLVFAGTTIAGAILSDRVGRRRMVIVGNAISVVGGLVAFPIIDIGTAWSFGLGLSVVLGVVGIAYGPIGAQLPELFPTRYRYTGAGMAYNLAGVLGGGVVPLIATALVATYATSMAIGLLLAGLSVVSLVCTLLLPDSADESISAGVPARVAV</sequence>
<keyword evidence="4 7" id="KW-0812">Transmembrane</keyword>
<keyword evidence="10" id="KW-1185">Reference proteome</keyword>
<gene>
    <name evidence="9" type="ORF">ACFPBZ_11760</name>
</gene>
<comment type="subcellular location">
    <subcellularLocation>
        <location evidence="1">Cell membrane</location>
        <topology evidence="1">Multi-pass membrane protein</topology>
    </subcellularLocation>
</comment>
<name>A0ABV9YJ66_9PSEU</name>
<evidence type="ECO:0000313" key="10">
    <source>
        <dbReference type="Proteomes" id="UP001595947"/>
    </source>
</evidence>
<keyword evidence="3" id="KW-1003">Cell membrane</keyword>
<dbReference type="SUPFAM" id="SSF103473">
    <property type="entry name" value="MFS general substrate transporter"/>
    <property type="match status" value="1"/>
</dbReference>